<comment type="subcellular location">
    <subcellularLocation>
        <location evidence="1">Membrane</location>
        <topology evidence="1">Peripheral membrane protein</topology>
    </subcellularLocation>
</comment>
<dbReference type="SUPFAM" id="SSF56801">
    <property type="entry name" value="Acetyl-CoA synthetase-like"/>
    <property type="match status" value="1"/>
</dbReference>
<dbReference type="Pfam" id="PF13193">
    <property type="entry name" value="AMP-binding_C"/>
    <property type="match status" value="1"/>
</dbReference>
<dbReference type="InterPro" id="IPR020845">
    <property type="entry name" value="AMP-binding_CS"/>
</dbReference>
<dbReference type="PANTHER" id="PTHR43767">
    <property type="entry name" value="LONG-CHAIN-FATTY-ACID--COA LIGASE"/>
    <property type="match status" value="1"/>
</dbReference>
<dbReference type="GO" id="GO:0004467">
    <property type="term" value="F:long-chain fatty acid-CoA ligase activity"/>
    <property type="evidence" value="ECO:0007669"/>
    <property type="project" value="UniProtKB-EC"/>
</dbReference>
<gene>
    <name evidence="10" type="ORF">E1832_15435</name>
</gene>
<dbReference type="InterPro" id="IPR045851">
    <property type="entry name" value="AMP-bd_C_sf"/>
</dbReference>
<evidence type="ECO:0000259" key="9">
    <source>
        <dbReference type="Pfam" id="PF13193"/>
    </source>
</evidence>
<dbReference type="InterPro" id="IPR000873">
    <property type="entry name" value="AMP-dep_synth/lig_dom"/>
</dbReference>
<accession>A0A4R5UYR2</accession>
<evidence type="ECO:0000256" key="6">
    <source>
        <dbReference type="ARBA" id="ARBA00039545"/>
    </source>
</evidence>
<evidence type="ECO:0000313" key="10">
    <source>
        <dbReference type="EMBL" id="TDK44502.1"/>
    </source>
</evidence>
<dbReference type="InterPro" id="IPR025110">
    <property type="entry name" value="AMP-bd_C"/>
</dbReference>
<dbReference type="RefSeq" id="WP_133360666.1">
    <property type="nucleotide sequence ID" value="NZ_SMUV01000070.1"/>
</dbReference>
<dbReference type="Gene3D" id="3.40.50.12780">
    <property type="entry name" value="N-terminal domain of ligase-like"/>
    <property type="match status" value="1"/>
</dbReference>
<reference evidence="10 11" key="1">
    <citation type="submission" date="2019-03" db="EMBL/GenBank/DDBJ databases">
        <title>Ruegeria lutea sp. nov., a novel strain, isolated from marine sediment, the Masan Bay, South Korea.</title>
        <authorList>
            <person name="Kim J."/>
            <person name="Kim D.-Y."/>
            <person name="Lee S.-S."/>
        </authorList>
    </citation>
    <scope>NUCLEOTIDE SEQUENCE [LARGE SCALE GENOMIC DNA]</scope>
    <source>
        <strain evidence="10 11">318-1</strain>
    </source>
</reference>
<name>A0A4R5UYR2_9RHOB</name>
<organism evidence="10 11">
    <name type="scientific">Antarcticimicrobium luteum</name>
    <dbReference type="NCBI Taxonomy" id="2547397"/>
    <lineage>
        <taxon>Bacteria</taxon>
        <taxon>Pseudomonadati</taxon>
        <taxon>Pseudomonadota</taxon>
        <taxon>Alphaproteobacteria</taxon>
        <taxon>Rhodobacterales</taxon>
        <taxon>Paracoccaceae</taxon>
        <taxon>Antarcticimicrobium</taxon>
    </lineage>
</organism>
<evidence type="ECO:0000256" key="4">
    <source>
        <dbReference type="ARBA" id="ARBA00023136"/>
    </source>
</evidence>
<evidence type="ECO:0000256" key="2">
    <source>
        <dbReference type="ARBA" id="ARBA00005005"/>
    </source>
</evidence>
<dbReference type="GO" id="GO:0016020">
    <property type="term" value="C:membrane"/>
    <property type="evidence" value="ECO:0007669"/>
    <property type="project" value="UniProtKB-SubCell"/>
</dbReference>
<protein>
    <recommendedName>
        <fullName evidence="6">Long-chain-fatty-acid--CoA ligase</fullName>
        <ecNumber evidence="5">6.2.1.3</ecNumber>
    </recommendedName>
    <alternativeName>
        <fullName evidence="7">Long-chain acyl-CoA synthetase</fullName>
    </alternativeName>
</protein>
<dbReference type="EMBL" id="SMUV01000070">
    <property type="protein sequence ID" value="TDK44502.1"/>
    <property type="molecule type" value="Genomic_DNA"/>
</dbReference>
<keyword evidence="11" id="KW-1185">Reference proteome</keyword>
<dbReference type="AlphaFoldDB" id="A0A4R5UYR2"/>
<feature type="domain" description="AMP-dependent synthetase/ligase" evidence="8">
    <location>
        <begin position="40"/>
        <end position="408"/>
    </location>
</feature>
<evidence type="ECO:0000256" key="3">
    <source>
        <dbReference type="ARBA" id="ARBA00022598"/>
    </source>
</evidence>
<evidence type="ECO:0000313" key="11">
    <source>
        <dbReference type="Proteomes" id="UP000295301"/>
    </source>
</evidence>
<dbReference type="EC" id="6.2.1.3" evidence="5"/>
<comment type="caution">
    <text evidence="10">The sequence shown here is derived from an EMBL/GenBank/DDBJ whole genome shotgun (WGS) entry which is preliminary data.</text>
</comment>
<dbReference type="PROSITE" id="PS00455">
    <property type="entry name" value="AMP_BINDING"/>
    <property type="match status" value="1"/>
</dbReference>
<feature type="domain" description="AMP-binding enzyme C-terminal" evidence="9">
    <location>
        <begin position="459"/>
        <end position="534"/>
    </location>
</feature>
<dbReference type="OrthoDB" id="9803968at2"/>
<dbReference type="InterPro" id="IPR042099">
    <property type="entry name" value="ANL_N_sf"/>
</dbReference>
<dbReference type="Proteomes" id="UP000295301">
    <property type="component" value="Unassembled WGS sequence"/>
</dbReference>
<evidence type="ECO:0000256" key="1">
    <source>
        <dbReference type="ARBA" id="ARBA00004170"/>
    </source>
</evidence>
<dbReference type="PANTHER" id="PTHR43767:SF8">
    <property type="entry name" value="LONG-CHAIN-FATTY-ACID--COA LIGASE"/>
    <property type="match status" value="1"/>
</dbReference>
<keyword evidence="4" id="KW-0472">Membrane</keyword>
<evidence type="ECO:0000256" key="7">
    <source>
        <dbReference type="ARBA" id="ARBA00042773"/>
    </source>
</evidence>
<sequence>MTVLPKPGTRPWHAFYNPGVRPDYVPPDTTLTGMMAEAFAAHGPRVLIEYPGEEITYAEMQALAARGAAALRAFGLNPGDRLALHLPNCPWHPVFFFAAMTAGLVVTHLSPLDAPEEIAHKLADSDAKLVVSLARPEFSAPLMRAASHGKIPPVVQCPDGAEDAVSDGAIPVAAFWAGQEGADWAPVAVDPQDIALLQYTGGTTGRPKAAVLTHANIAASVNIYREYLTGEVVRQPGKHTLLYAPVFHILGLSTQLLRGFADGLTLHLRPRFDAARALDDIETHGINILSGVPTMWIAILRQPGVEKRDLSSLEFIGSGGAPLPVEVYQRVCQLTGLKLRGGWGMTETSPAGSNVPAGLPDDKLGTIGIPLPGLEIKIVDTADPGRELPYGEDGEMAIRGPNVTSAYWNRPEETAAAFHDGWFLTGDIGHMDADGFLYLVDRKKDMILSGGFNVYPVMIEDAVHRYPGVSEAMAIGVPDEYRGESAKVFVVLNPGAETFTLEALQAFLADKLGRHEIPRALEFREALPKTSVGKLDRKALRAEVRAEVEVA</sequence>
<keyword evidence="3 10" id="KW-0436">Ligase</keyword>
<dbReference type="Gene3D" id="3.30.300.30">
    <property type="match status" value="1"/>
</dbReference>
<evidence type="ECO:0000256" key="5">
    <source>
        <dbReference type="ARBA" id="ARBA00026121"/>
    </source>
</evidence>
<proteinExistence type="predicted"/>
<comment type="pathway">
    <text evidence="2">Lipid metabolism; fatty acid beta-oxidation.</text>
</comment>
<dbReference type="InterPro" id="IPR050237">
    <property type="entry name" value="ATP-dep_AMP-bd_enzyme"/>
</dbReference>
<dbReference type="Pfam" id="PF00501">
    <property type="entry name" value="AMP-binding"/>
    <property type="match status" value="1"/>
</dbReference>
<evidence type="ECO:0000259" key="8">
    <source>
        <dbReference type="Pfam" id="PF00501"/>
    </source>
</evidence>